<feature type="coiled-coil region" evidence="1">
    <location>
        <begin position="272"/>
        <end position="335"/>
    </location>
</feature>
<comment type="caution">
    <text evidence="2">The sequence shown here is derived from an EMBL/GenBank/DDBJ whole genome shotgun (WGS) entry which is preliminary data.</text>
</comment>
<reference evidence="2 3" key="1">
    <citation type="submission" date="2014-09" db="EMBL/GenBank/DDBJ databases">
        <title>Butyrate-producing bacteria isolated from human gut.</title>
        <authorList>
            <person name="Zhang Q."/>
            <person name="Zhao L."/>
        </authorList>
    </citation>
    <scope>NUCLEOTIDE SEQUENCE [LARGE SCALE GENOMIC DNA]</scope>
    <source>
        <strain evidence="2 3">R22</strain>
    </source>
</reference>
<accession>A0A2U2EEM3</accession>
<organism evidence="2 3">
    <name type="scientific">Agathobacter rectalis</name>
    <dbReference type="NCBI Taxonomy" id="39491"/>
    <lineage>
        <taxon>Bacteria</taxon>
        <taxon>Bacillati</taxon>
        <taxon>Bacillota</taxon>
        <taxon>Clostridia</taxon>
        <taxon>Lachnospirales</taxon>
        <taxon>Lachnospiraceae</taxon>
        <taxon>Agathobacter</taxon>
    </lineage>
</organism>
<sequence>MIVFSTKFYVNKELTMEKFIELAFDWVNGSPHYGFNSICWNGKPLYEIEMEKQKLSIVQSIDKKILALRLENRDDENVIWTNDFVYEEGDINNIILVRLARDAADKESYVSRKFNRPRLMKTILKLGYGAMDNDLPISDKPFLIKEDNLEKAEKIISGKTKYLLPVVYVTKKFIDNNTILDTNELAKDLAGTAHVMVEDSTELSSKLKEKTDGINPFNGAVHIYYTDKVGSRFIPDEFENGNSFRAKIVDSLCRRLAQVKVEDKYTWGTIRYQNLLAQYRQNQQQNSELENACEEILKIKENEHAQIVEEMEAELNELRSKVQNYEYAFQNKRREQHGNIVFECDETEFYDGEIKDMIMRLLQNEKSQMDTDPNQVGWRKYHVLKALLESNEIIGKGEELERELKNILSQVDRISSKDKKRLIELGFISRENKHNKLYFHGDDRYMITLGKTPGDSRAAANAASIAINTIVC</sequence>
<dbReference type="AlphaFoldDB" id="A0A2U2EEM3"/>
<name>A0A2U2EEM3_9FIRM</name>
<protein>
    <submittedName>
        <fullName evidence="2">Uncharacterized protein</fullName>
    </submittedName>
</protein>
<evidence type="ECO:0000313" key="3">
    <source>
        <dbReference type="Proteomes" id="UP000245905"/>
    </source>
</evidence>
<proteinExistence type="predicted"/>
<keyword evidence="1" id="KW-0175">Coiled coil</keyword>
<dbReference type="EMBL" id="JRFS01000028">
    <property type="protein sequence ID" value="PWE82951.1"/>
    <property type="molecule type" value="Genomic_DNA"/>
</dbReference>
<gene>
    <name evidence="2" type="ORF">LD38_12330</name>
</gene>
<evidence type="ECO:0000313" key="2">
    <source>
        <dbReference type="EMBL" id="PWE82951.1"/>
    </source>
</evidence>
<evidence type="ECO:0000256" key="1">
    <source>
        <dbReference type="SAM" id="Coils"/>
    </source>
</evidence>
<dbReference type="RefSeq" id="WP_109258417.1">
    <property type="nucleotide sequence ID" value="NZ_JRFS01000028.1"/>
</dbReference>
<dbReference type="Proteomes" id="UP000245905">
    <property type="component" value="Unassembled WGS sequence"/>
</dbReference>